<dbReference type="Proteomes" id="UP001054945">
    <property type="component" value="Unassembled WGS sequence"/>
</dbReference>
<name>A0AAV4WFE2_CAEEX</name>
<protein>
    <submittedName>
        <fullName evidence="1">Uncharacterized protein</fullName>
    </submittedName>
</protein>
<sequence length="102" mass="11691">MPLYDTIIFMPIHVSFSCGISLSCPLMTYHDYNATYSHFHGPSRRIIHSCNKVSLSCDVSTFIMPSHDESSLSCDVSFTLPLHEFHNYHATYHDYHAMHHGT</sequence>
<evidence type="ECO:0000313" key="1">
    <source>
        <dbReference type="EMBL" id="GIY81068.1"/>
    </source>
</evidence>
<keyword evidence="2" id="KW-1185">Reference proteome</keyword>
<organism evidence="1 2">
    <name type="scientific">Caerostris extrusa</name>
    <name type="common">Bark spider</name>
    <name type="synonym">Caerostris bankana</name>
    <dbReference type="NCBI Taxonomy" id="172846"/>
    <lineage>
        <taxon>Eukaryota</taxon>
        <taxon>Metazoa</taxon>
        <taxon>Ecdysozoa</taxon>
        <taxon>Arthropoda</taxon>
        <taxon>Chelicerata</taxon>
        <taxon>Arachnida</taxon>
        <taxon>Araneae</taxon>
        <taxon>Araneomorphae</taxon>
        <taxon>Entelegynae</taxon>
        <taxon>Araneoidea</taxon>
        <taxon>Araneidae</taxon>
        <taxon>Caerostris</taxon>
    </lineage>
</organism>
<gene>
    <name evidence="1" type="ORF">CEXT_11301</name>
</gene>
<proteinExistence type="predicted"/>
<accession>A0AAV4WFE2</accession>
<reference evidence="1 2" key="1">
    <citation type="submission" date="2021-06" db="EMBL/GenBank/DDBJ databases">
        <title>Caerostris extrusa draft genome.</title>
        <authorList>
            <person name="Kono N."/>
            <person name="Arakawa K."/>
        </authorList>
    </citation>
    <scope>NUCLEOTIDE SEQUENCE [LARGE SCALE GENOMIC DNA]</scope>
</reference>
<dbReference type="AlphaFoldDB" id="A0AAV4WFE2"/>
<evidence type="ECO:0000313" key="2">
    <source>
        <dbReference type="Proteomes" id="UP001054945"/>
    </source>
</evidence>
<comment type="caution">
    <text evidence="1">The sequence shown here is derived from an EMBL/GenBank/DDBJ whole genome shotgun (WGS) entry which is preliminary data.</text>
</comment>
<dbReference type="EMBL" id="BPLR01016076">
    <property type="protein sequence ID" value="GIY81068.1"/>
    <property type="molecule type" value="Genomic_DNA"/>
</dbReference>